<feature type="region of interest" description="Disordered" evidence="1">
    <location>
        <begin position="344"/>
        <end position="383"/>
    </location>
</feature>
<dbReference type="EMBL" id="HBHW01032994">
    <property type="protein sequence ID" value="CAE0057413.1"/>
    <property type="molecule type" value="Transcribed_RNA"/>
</dbReference>
<reference evidence="9" key="1">
    <citation type="submission" date="2021-01" db="EMBL/GenBank/DDBJ databases">
        <authorList>
            <person name="Corre E."/>
            <person name="Pelletier E."/>
            <person name="Niang G."/>
            <person name="Scheremetjew M."/>
            <person name="Finn R."/>
            <person name="Kale V."/>
            <person name="Holt S."/>
            <person name="Cochrane G."/>
            <person name="Meng A."/>
            <person name="Brown T."/>
            <person name="Cohen L."/>
        </authorList>
    </citation>
    <scope>NUCLEOTIDE SEQUENCE</scope>
    <source>
        <strain evidence="9">CCMP 769</strain>
    </source>
</reference>
<evidence type="ECO:0000313" key="16">
    <source>
        <dbReference type="EMBL" id="CAE0057419.1"/>
    </source>
</evidence>
<evidence type="ECO:0000313" key="4">
    <source>
        <dbReference type="EMBL" id="CAE0057399.1"/>
    </source>
</evidence>
<evidence type="ECO:0000259" key="2">
    <source>
        <dbReference type="SMART" id="SM00454"/>
    </source>
</evidence>
<evidence type="ECO:0000313" key="14">
    <source>
        <dbReference type="EMBL" id="CAE0057415.1"/>
    </source>
</evidence>
<feature type="compositionally biased region" description="Basic and acidic residues" evidence="1">
    <location>
        <begin position="469"/>
        <end position="482"/>
    </location>
</feature>
<name>A0A7S3EIW5_9RHOD</name>
<evidence type="ECO:0000313" key="8">
    <source>
        <dbReference type="EMBL" id="CAE0057407.1"/>
    </source>
</evidence>
<evidence type="ECO:0000313" key="12">
    <source>
        <dbReference type="EMBL" id="CAE0057413.1"/>
    </source>
</evidence>
<dbReference type="EMBL" id="HBHW01032987">
    <property type="protein sequence ID" value="CAE0057407.1"/>
    <property type="molecule type" value="Transcribed_RNA"/>
</dbReference>
<dbReference type="EMBL" id="HBHW01033001">
    <property type="protein sequence ID" value="CAE0057420.1"/>
    <property type="molecule type" value="Transcribed_RNA"/>
</dbReference>
<dbReference type="SMART" id="SM00454">
    <property type="entry name" value="SAM"/>
    <property type="match status" value="1"/>
</dbReference>
<evidence type="ECO:0000313" key="7">
    <source>
        <dbReference type="EMBL" id="CAE0057405.1"/>
    </source>
</evidence>
<dbReference type="EMBL" id="HBHW01032985">
    <property type="protein sequence ID" value="CAE0057405.1"/>
    <property type="molecule type" value="Transcribed_RNA"/>
</dbReference>
<protein>
    <recommendedName>
        <fullName evidence="2">SAM domain-containing protein</fullName>
    </recommendedName>
</protein>
<dbReference type="EMBL" id="HBHW01032997">
    <property type="protein sequence ID" value="CAE0057416.1"/>
    <property type="molecule type" value="Transcribed_RNA"/>
</dbReference>
<dbReference type="EMBL" id="HBHW01032989">
    <property type="protein sequence ID" value="CAE0057409.1"/>
    <property type="molecule type" value="Transcribed_RNA"/>
</dbReference>
<feature type="region of interest" description="Disordered" evidence="1">
    <location>
        <begin position="63"/>
        <end position="96"/>
    </location>
</feature>
<dbReference type="EMBL" id="HBHW01032979">
    <property type="protein sequence ID" value="CAE0057400.1"/>
    <property type="molecule type" value="Transcribed_RNA"/>
</dbReference>
<dbReference type="Gene3D" id="1.10.150.50">
    <property type="entry name" value="Transcription Factor, Ets-1"/>
    <property type="match status" value="1"/>
</dbReference>
<accession>A0A7S3EIW5</accession>
<evidence type="ECO:0000256" key="1">
    <source>
        <dbReference type="SAM" id="MobiDB-lite"/>
    </source>
</evidence>
<gene>
    <name evidence="3" type="ORF">RMAR00112_LOCUS25447</name>
    <name evidence="4" type="ORF">RMAR00112_LOCUS25450</name>
    <name evidence="5" type="ORF">RMAR00112_LOCUS25451</name>
    <name evidence="6" type="ORF">RMAR00112_LOCUS25453</name>
    <name evidence="7" type="ORF">RMAR00112_LOCUS25457</name>
    <name evidence="8" type="ORF">RMAR00112_LOCUS25459</name>
    <name evidence="9" type="ORF">RMAR00112_LOCUS25460</name>
    <name evidence="10" type="ORF">RMAR00112_LOCUS25461</name>
    <name evidence="11" type="ORF">RMAR00112_LOCUS25464</name>
    <name evidence="12" type="ORF">RMAR00112_LOCUS25466</name>
    <name evidence="13" type="ORF">RMAR00112_LOCUS25467</name>
    <name evidence="14" type="ORF">RMAR00112_LOCUS25468</name>
    <name evidence="15" type="ORF">RMAR00112_LOCUS25469</name>
    <name evidence="16" type="ORF">RMAR00112_LOCUS25472</name>
    <name evidence="17" type="ORF">RMAR00112_LOCUS25473</name>
    <name evidence="18" type="ORF">RMAR00112_LOCUS25475</name>
</gene>
<dbReference type="EMBL" id="HBHW01032975">
    <property type="protein sequence ID" value="CAE0057396.1"/>
    <property type="molecule type" value="Transcribed_RNA"/>
</dbReference>
<dbReference type="EMBL" id="HBHW01032981">
    <property type="protein sequence ID" value="CAE0057401.1"/>
    <property type="molecule type" value="Transcribed_RNA"/>
</dbReference>
<dbReference type="AlphaFoldDB" id="A0A7S3EIW5"/>
<evidence type="ECO:0000313" key="9">
    <source>
        <dbReference type="EMBL" id="CAE0057408.1"/>
    </source>
</evidence>
<proteinExistence type="predicted"/>
<dbReference type="EMBL" id="HBHW01032978">
    <property type="protein sequence ID" value="CAE0057399.1"/>
    <property type="molecule type" value="Transcribed_RNA"/>
</dbReference>
<feature type="compositionally biased region" description="Basic and acidic residues" evidence="1">
    <location>
        <begin position="68"/>
        <end position="80"/>
    </location>
</feature>
<dbReference type="EMBL" id="HBHW01033004">
    <property type="protein sequence ID" value="CAE0057421.1"/>
    <property type="molecule type" value="Transcribed_RNA"/>
</dbReference>
<feature type="compositionally biased region" description="Basic and acidic residues" evidence="1">
    <location>
        <begin position="229"/>
        <end position="250"/>
    </location>
</feature>
<feature type="domain" description="SAM" evidence="2">
    <location>
        <begin position="91"/>
        <end position="156"/>
    </location>
</feature>
<evidence type="ECO:0000313" key="18">
    <source>
        <dbReference type="EMBL" id="CAE0057421.1"/>
    </source>
</evidence>
<feature type="region of interest" description="Disordered" evidence="1">
    <location>
        <begin position="229"/>
        <end position="324"/>
    </location>
</feature>
<evidence type="ECO:0000313" key="15">
    <source>
        <dbReference type="EMBL" id="CAE0057416.1"/>
    </source>
</evidence>
<dbReference type="InterPro" id="IPR013761">
    <property type="entry name" value="SAM/pointed_sf"/>
</dbReference>
<feature type="compositionally biased region" description="Polar residues" evidence="1">
    <location>
        <begin position="251"/>
        <end position="264"/>
    </location>
</feature>
<dbReference type="EMBL" id="HBHW01033000">
    <property type="protein sequence ID" value="CAE0057419.1"/>
    <property type="molecule type" value="Transcribed_RNA"/>
</dbReference>
<dbReference type="EMBL" id="HBHW01032995">
    <property type="protein sequence ID" value="CAE0057414.1"/>
    <property type="molecule type" value="Transcribed_RNA"/>
</dbReference>
<dbReference type="EMBL" id="HBHW01032988">
    <property type="protein sequence ID" value="CAE0057408.1"/>
    <property type="molecule type" value="Transcribed_RNA"/>
</dbReference>
<evidence type="ECO:0000313" key="3">
    <source>
        <dbReference type="EMBL" id="CAE0057396.1"/>
    </source>
</evidence>
<evidence type="ECO:0000313" key="17">
    <source>
        <dbReference type="EMBL" id="CAE0057420.1"/>
    </source>
</evidence>
<dbReference type="EMBL" id="HBHW01032992">
    <property type="protein sequence ID" value="CAE0057411.1"/>
    <property type="molecule type" value="Transcribed_RNA"/>
</dbReference>
<sequence length="550" mass="61298">MGDDECHICHMDLELLSGLERQSHLNSCIEAKPKPAPEKPATDCNVCGKRLAHLPKHTALNHRKRCERKTAAVEQKELPKKRQRKSSRKRPKSPTDQELWRFLTSLGLGRYSETLAMEGVDLEALRLLSDRELSALKIPLVARKRISESLPLLAGKGFSSVDASTSLRDEDAEEDLILTQAMNDSRLQLERGSDSGPKLWLATKIADENPLPTEHSRSPELDEVIHIEDSNGETEGRVHKESEHQWHTTDDSQIPNSEKPNATTGREIASGSPLSPPERVRTDAKENTNYSPPKMVDGEPTNAQKTGSLANDCHIGDSENTSSRTALVREVNPTESLHYPKQIGSTHEEIDVGDTDPELRNSGHGGSQRLNSSADRGQSWDSENLVSRNGHLPLIGLHESRNLPIAAEPAQTIFPEEDRSPAQEVVKRQTSVLDVTILEEQAEVGYSTLGGSQGSWRRETLTARSNLTTREESSSESERLPDPYEKRWSGYCDEELCGVLRNSDFYDDLLLRAHVEFSRIHKHFQGAGVKLPKTVLTRFLVDQGLGWRNG</sequence>
<dbReference type="SUPFAM" id="SSF47769">
    <property type="entry name" value="SAM/Pointed domain"/>
    <property type="match status" value="1"/>
</dbReference>
<feature type="compositionally biased region" description="Basic residues" evidence="1">
    <location>
        <begin position="81"/>
        <end position="92"/>
    </location>
</feature>
<evidence type="ECO:0000313" key="5">
    <source>
        <dbReference type="EMBL" id="CAE0057400.1"/>
    </source>
</evidence>
<dbReference type="Pfam" id="PF00536">
    <property type="entry name" value="SAM_1"/>
    <property type="match status" value="1"/>
</dbReference>
<evidence type="ECO:0000313" key="11">
    <source>
        <dbReference type="EMBL" id="CAE0057411.1"/>
    </source>
</evidence>
<feature type="compositionally biased region" description="Polar residues" evidence="1">
    <location>
        <begin position="368"/>
        <end position="383"/>
    </location>
</feature>
<organism evidence="9">
    <name type="scientific">Rhodosorus marinus</name>
    <dbReference type="NCBI Taxonomy" id="101924"/>
    <lineage>
        <taxon>Eukaryota</taxon>
        <taxon>Rhodophyta</taxon>
        <taxon>Stylonematophyceae</taxon>
        <taxon>Stylonematales</taxon>
        <taxon>Stylonemataceae</taxon>
        <taxon>Rhodosorus</taxon>
    </lineage>
</organism>
<dbReference type="InterPro" id="IPR001660">
    <property type="entry name" value="SAM"/>
</dbReference>
<dbReference type="EMBL" id="HBHW01032996">
    <property type="protein sequence ID" value="CAE0057415.1"/>
    <property type="molecule type" value="Transcribed_RNA"/>
</dbReference>
<feature type="region of interest" description="Disordered" evidence="1">
    <location>
        <begin position="462"/>
        <end position="482"/>
    </location>
</feature>
<evidence type="ECO:0000313" key="10">
    <source>
        <dbReference type="EMBL" id="CAE0057409.1"/>
    </source>
</evidence>
<evidence type="ECO:0000313" key="13">
    <source>
        <dbReference type="EMBL" id="CAE0057414.1"/>
    </source>
</evidence>
<evidence type="ECO:0000313" key="6">
    <source>
        <dbReference type="EMBL" id="CAE0057401.1"/>
    </source>
</evidence>